<reference evidence="1 2" key="1">
    <citation type="submission" date="2020-09" db="EMBL/GenBank/DDBJ databases">
        <title>Characterization of Paenibacillus peoriae strain ZF390 with broad-spectrum antimicrobial activity as a potential biocontrol agent.</title>
        <authorList>
            <person name="Li L."/>
            <person name="Zhao Y."/>
            <person name="Li B."/>
            <person name="Xie X."/>
        </authorList>
    </citation>
    <scope>NUCLEOTIDE SEQUENCE [LARGE SCALE GENOMIC DNA]</scope>
    <source>
        <strain evidence="1 2">ZF390</strain>
        <plasmid evidence="1 2">pPlas1</plasmid>
    </source>
</reference>
<dbReference type="InterPro" id="IPR024079">
    <property type="entry name" value="MetalloPept_cat_dom_sf"/>
</dbReference>
<keyword evidence="1" id="KW-0614">Plasmid</keyword>
<protein>
    <submittedName>
        <fullName evidence="1">Uncharacterized protein</fullName>
    </submittedName>
</protein>
<dbReference type="Gene3D" id="3.40.390.10">
    <property type="entry name" value="Collagenase (Catalytic Domain)"/>
    <property type="match status" value="1"/>
</dbReference>
<dbReference type="GO" id="GO:0008237">
    <property type="term" value="F:metallopeptidase activity"/>
    <property type="evidence" value="ECO:0007669"/>
    <property type="project" value="InterPro"/>
</dbReference>
<accession>A0A7H0YH85</accession>
<proteinExistence type="predicted"/>
<dbReference type="AlphaFoldDB" id="A0A7H0YH85"/>
<name>A0A7H0YH85_9BACL</name>
<dbReference type="SUPFAM" id="SSF55486">
    <property type="entry name" value="Metalloproteases ('zincins'), catalytic domain"/>
    <property type="match status" value="1"/>
</dbReference>
<evidence type="ECO:0000313" key="2">
    <source>
        <dbReference type="Proteomes" id="UP000516384"/>
    </source>
</evidence>
<geneLocation type="plasmid" evidence="1 2">
    <name>pPlas1</name>
</geneLocation>
<sequence>MIIYEVSISYEGKPQKFIKRIKFSDIVGNPVSDRQLDKGYEFETPQGEKLLVKWHLGSSNEQGGLIIHNRSVKGTSYYEPNWGQVFGVGMEWLSCDGTTGGIMWANRHLGNTAGVENSDGTYKMNTTTFATTTEKDYSPNAVRPGLMLGNPEPYRALWVMGDLLPMRVYPALGQVHQGCIFGFNKNVMKWVYVKPPIPEFIDLSGEGTSRSDHITFSYRKSEFHEGYTVMSMQVVSDPSGLVTGTNVGSPNDRGVYILTSPTEGKTGSKGFTVYFGRGAGNVRIRAMVLETDNKGTPLYVLQCQEYEWKWASGSQCGVTTLECSGNLPYPEKPPQLCVGVDAPPNSGGGTTDPTPTPSTGYGFYCDGSVPPSSIDTSYWKGDKALSASTAAGVQSQYGVTISPNYWEGRNSWIELFAKMDSSTPYRNSKLSTITPFHQYLFKTLTEVKNQTAEPIESNTWAEFQSWCEANGLDCLTNLQKASLYMTYMLQVPVNFFSSASGYLSGNIIDVMVANLLLLPQGLMDWIDFNDVAVDSANSITGAFAADIPDPQFKAFSSFVNFEPQALQYTIDSAIAHRPFDYVKPAGSQWGSATSVNWQSYWLSEMTNANFKPYVAAEVGIHEIGHAVAYHGLDFYGKTLHERPDWLAISGWSSTAPSKSPNTVSTHLVKTRSAAQTGGLPKTDAGYEAPVSDYGCFHPAEDFAEAFRLYTLNPVFLEQKYPQKYKFMVDVVEPMFIT</sequence>
<organism evidence="1 2">
    <name type="scientific">Paenibacillus peoriae</name>
    <dbReference type="NCBI Taxonomy" id="59893"/>
    <lineage>
        <taxon>Bacteria</taxon>
        <taxon>Bacillati</taxon>
        <taxon>Bacillota</taxon>
        <taxon>Bacilli</taxon>
        <taxon>Bacillales</taxon>
        <taxon>Paenibacillaceae</taxon>
        <taxon>Paenibacillus</taxon>
    </lineage>
</organism>
<dbReference type="Proteomes" id="UP000516384">
    <property type="component" value="Plasmid pPlas1"/>
</dbReference>
<evidence type="ECO:0000313" key="1">
    <source>
        <dbReference type="EMBL" id="QNR70443.1"/>
    </source>
</evidence>
<dbReference type="EMBL" id="CP061173">
    <property type="protein sequence ID" value="QNR70443.1"/>
    <property type="molecule type" value="Genomic_DNA"/>
</dbReference>
<gene>
    <name evidence="1" type="ORF">IAQ67_28415</name>
</gene>